<evidence type="ECO:0000313" key="4">
    <source>
        <dbReference type="Proteomes" id="UP000002255"/>
    </source>
</evidence>
<feature type="compositionally biased region" description="Low complexity" evidence="1">
    <location>
        <begin position="660"/>
        <end position="676"/>
    </location>
</feature>
<dbReference type="InterPro" id="IPR032830">
    <property type="entry name" value="XPB/Ssl2_N"/>
</dbReference>
<proteinExistence type="predicted"/>
<feature type="region of interest" description="Disordered" evidence="1">
    <location>
        <begin position="626"/>
        <end position="676"/>
    </location>
</feature>
<dbReference type="Proteomes" id="UP000002255">
    <property type="component" value="Chromosome"/>
</dbReference>
<dbReference type="AlphaFoldDB" id="D1BZ41"/>
<dbReference type="OrthoDB" id="3415124at2"/>
<dbReference type="KEGG" id="xce:Xcel_2931"/>
<protein>
    <recommendedName>
        <fullName evidence="2">Helicase XPB/Ssl2 N-terminal domain-containing protein</fullName>
    </recommendedName>
</protein>
<dbReference type="eggNOG" id="COG2378">
    <property type="taxonomic scope" value="Bacteria"/>
</dbReference>
<feature type="domain" description="Helicase XPB/Ssl2 N-terminal" evidence="2">
    <location>
        <begin position="383"/>
        <end position="505"/>
    </location>
</feature>
<evidence type="ECO:0000259" key="2">
    <source>
        <dbReference type="Pfam" id="PF13625"/>
    </source>
</evidence>
<name>D1BZ41_XYLCX</name>
<reference evidence="4" key="1">
    <citation type="submission" date="2009-11" db="EMBL/GenBank/DDBJ databases">
        <title>The complete chromosome of Xylanimonas cellulosilytica DSM 15894.</title>
        <authorList>
            <consortium name="US DOE Joint Genome Institute (JGI-PGF)"/>
            <person name="Lucas S."/>
            <person name="Copeland A."/>
            <person name="Lapidus A."/>
            <person name="Glavina del Rio T."/>
            <person name="Dalin E."/>
            <person name="Tice H."/>
            <person name="Bruce D."/>
            <person name="Goodwin L."/>
            <person name="Pitluck S."/>
            <person name="Kyrpides N."/>
            <person name="Mavromatis K."/>
            <person name="Ivanova N."/>
            <person name="Mikhailova N."/>
            <person name="Foster B."/>
            <person name="Clum A."/>
            <person name="Brettin T."/>
            <person name="Detter J.C."/>
            <person name="Han C."/>
            <person name="Larimer F."/>
            <person name="Land M."/>
            <person name="Hauser L."/>
            <person name="Markowitz V."/>
            <person name="Cheng J.F."/>
            <person name="Hugenholtz P."/>
            <person name="Woyke T."/>
            <person name="Wu D."/>
            <person name="Gehrich-Schroeter G."/>
            <person name="Schneider S."/>
            <person name="Pukall S.R."/>
            <person name="Klenk H.P."/>
            <person name="Eisen J.A."/>
        </authorList>
    </citation>
    <scope>NUCLEOTIDE SEQUENCE [LARGE SCALE GENOMIC DNA]</scope>
    <source>
        <strain evidence="4">DSM 15894 / CECT 5975 / LMG 20990 / XIL07</strain>
    </source>
</reference>
<reference evidence="3 4" key="2">
    <citation type="journal article" date="2010" name="Stand. Genomic Sci.">
        <title>Complete genome sequence of Xylanimonas cellulosilytica type strain (XIL07).</title>
        <authorList>
            <person name="Foster B."/>
            <person name="Pukall R."/>
            <person name="Abt B."/>
            <person name="Nolan M."/>
            <person name="Glavina Del Rio T."/>
            <person name="Chen F."/>
            <person name="Lucas S."/>
            <person name="Tice H."/>
            <person name="Pitluck S."/>
            <person name="Cheng J.-F."/>
            <person name="Chertkov O."/>
            <person name="Brettin T."/>
            <person name="Han C."/>
            <person name="Detter J.C."/>
            <person name="Bruce D."/>
            <person name="Goodwin L."/>
            <person name="Ivanova N."/>
            <person name="Mavromatis K."/>
            <person name="Pati A."/>
            <person name="Mikhailova N."/>
            <person name="Chen A."/>
            <person name="Palaniappan K."/>
            <person name="Land M."/>
            <person name="Hauser L."/>
            <person name="Chang Y.-J."/>
            <person name="Jeffries C.D."/>
            <person name="Chain P."/>
            <person name="Rohde M."/>
            <person name="Goeker M."/>
            <person name="Bristow J."/>
            <person name="Eisen J.A."/>
            <person name="Markowitz V."/>
            <person name="Hugenholtz P."/>
            <person name="Kyrpides N.C."/>
            <person name="Klenk H.-P."/>
            <person name="Lapidus A."/>
        </authorList>
    </citation>
    <scope>NUCLEOTIDE SEQUENCE [LARGE SCALE GENOMIC DNA]</scope>
    <source>
        <strain evidence="4">DSM 15894 / CECT 5975 / LMG 20990 / XIL07</strain>
    </source>
</reference>
<evidence type="ECO:0000313" key="3">
    <source>
        <dbReference type="EMBL" id="ACZ31938.1"/>
    </source>
</evidence>
<dbReference type="EMBL" id="CP001821">
    <property type="protein sequence ID" value="ACZ31938.1"/>
    <property type="molecule type" value="Genomic_DNA"/>
</dbReference>
<keyword evidence="4" id="KW-1185">Reference proteome</keyword>
<dbReference type="HOGENOM" id="CLU_013420_0_0_11"/>
<dbReference type="Pfam" id="PF13625">
    <property type="entry name" value="Helicase_C_3"/>
    <property type="match status" value="1"/>
</dbReference>
<accession>D1BZ41</accession>
<dbReference type="STRING" id="446471.Xcel_2931"/>
<gene>
    <name evidence="3" type="ordered locus">Xcel_2931</name>
</gene>
<dbReference type="RefSeq" id="WP_012879680.1">
    <property type="nucleotide sequence ID" value="NC_013530.1"/>
</dbReference>
<organism evidence="3 4">
    <name type="scientific">Xylanimonas cellulosilytica (strain DSM 15894 / JCM 12276 / CECT 5975 / KCTC 9989 / LMG 20990 / NBRC 107835 / XIL07)</name>
    <dbReference type="NCBI Taxonomy" id="446471"/>
    <lineage>
        <taxon>Bacteria</taxon>
        <taxon>Bacillati</taxon>
        <taxon>Actinomycetota</taxon>
        <taxon>Actinomycetes</taxon>
        <taxon>Micrococcales</taxon>
        <taxon>Promicromonosporaceae</taxon>
        <taxon>Xylanimonas</taxon>
    </lineage>
</organism>
<evidence type="ECO:0000256" key="1">
    <source>
        <dbReference type="SAM" id="MobiDB-lite"/>
    </source>
</evidence>
<sequence>MATFPDAVRSLPDDALVALLRARPDLASPSPSTLRSLAARASSRTSLERALAQLDTPTLQVLQAVLALESVQPVVGPDDVAAAVGAVPDDAAVVVGLLDRARALALLWTPETGGLRSAPGLGEVLAPARERLVLAPPVAEGARAVPAAVAEAEAASAAVEVVRLVDTLIRAWEDAPPPVLRSGGLGVRDLRRTAQVLDVDDATAAGVVELAAAAGLVADDADDPASYLPTTHADDWDEAGTTHRWAMLAAAWAGSRRQPWLVGTRDDKGGVRSPLSPDLGRGWVPRLRTQVLTALASLGPVVVRPADVAADLAWRTPRAVPPDAAIAGLLREAALLGATGAGALAPTGRVLLTLLTDPTATPAAEEALAAVLGKILPPAVDELLLQGDLTGVVPGRPSPELSSLVERAADVESRGAATTVRFTPASVTRALDAGATADELLEQLTRLSRTPVPQALDYLVRDTARRHASLRVGAAGSYVRAADPAVLTGLVEDPRLVGLGLIRLAPTVVAAAVPAAALQTALRGRGLVAALEGPDGRPLGRLRRAARIERGGARTLRSPYATSGAPTSDAERRTLVAHLRIADGEGRRSPFASTAGGEAGFSVAALARTPHPAPTPVVEPAPVVEPVETTPRPHPTPSAVERSPAPVVEPVETTSRRSRVVSTGSTTGATPGTRAPGDALALLRDAVREGGHVWLEVVDGHGRPTRRRVRPLRVESGRLRALDPQRGAELTVALHRIAAVDPDDD</sequence>